<name>A0A1H4CLM1_9BACI</name>
<protein>
    <submittedName>
        <fullName evidence="1">Uncharacterized protein</fullName>
    </submittedName>
</protein>
<evidence type="ECO:0000313" key="2">
    <source>
        <dbReference type="Proteomes" id="UP000198584"/>
    </source>
</evidence>
<dbReference type="STRING" id="571932.SAMN05421743_106101"/>
<dbReference type="AlphaFoldDB" id="A0A1H4CLM1"/>
<dbReference type="Proteomes" id="UP000198584">
    <property type="component" value="Unassembled WGS sequence"/>
</dbReference>
<sequence>MNNHTTSLFEVKHGGVILVFESTPLTDFSFNHGM</sequence>
<keyword evidence="2" id="KW-1185">Reference proteome</keyword>
<evidence type="ECO:0000313" key="1">
    <source>
        <dbReference type="EMBL" id="SEA61218.1"/>
    </source>
</evidence>
<reference evidence="1 2" key="1">
    <citation type="submission" date="2016-10" db="EMBL/GenBank/DDBJ databases">
        <authorList>
            <person name="de Groot N.N."/>
        </authorList>
    </citation>
    <scope>NUCLEOTIDE SEQUENCE [LARGE SCALE GENOMIC DNA]</scope>
    <source>
        <strain evidence="1 2">CCM7597</strain>
    </source>
</reference>
<accession>A0A1H4CLM1</accession>
<proteinExistence type="predicted"/>
<organism evidence="1 2">
    <name type="scientific">Thalassobacillus cyri</name>
    <dbReference type="NCBI Taxonomy" id="571932"/>
    <lineage>
        <taxon>Bacteria</taxon>
        <taxon>Bacillati</taxon>
        <taxon>Bacillota</taxon>
        <taxon>Bacilli</taxon>
        <taxon>Bacillales</taxon>
        <taxon>Bacillaceae</taxon>
        <taxon>Thalassobacillus</taxon>
    </lineage>
</organism>
<gene>
    <name evidence="1" type="ORF">SAMN05421743_106101</name>
</gene>
<dbReference type="EMBL" id="FNQR01000006">
    <property type="protein sequence ID" value="SEA61218.1"/>
    <property type="molecule type" value="Genomic_DNA"/>
</dbReference>